<dbReference type="WBParaSite" id="JU765_v2.g4106.t1">
    <property type="protein sequence ID" value="JU765_v2.g4106.t1"/>
    <property type="gene ID" value="JU765_v2.g4106"/>
</dbReference>
<organism evidence="1 2">
    <name type="scientific">Panagrolaimus sp. JU765</name>
    <dbReference type="NCBI Taxonomy" id="591449"/>
    <lineage>
        <taxon>Eukaryota</taxon>
        <taxon>Metazoa</taxon>
        <taxon>Ecdysozoa</taxon>
        <taxon>Nematoda</taxon>
        <taxon>Chromadorea</taxon>
        <taxon>Rhabditida</taxon>
        <taxon>Tylenchina</taxon>
        <taxon>Panagrolaimomorpha</taxon>
        <taxon>Panagrolaimoidea</taxon>
        <taxon>Panagrolaimidae</taxon>
        <taxon>Panagrolaimus</taxon>
    </lineage>
</organism>
<evidence type="ECO:0000313" key="2">
    <source>
        <dbReference type="WBParaSite" id="JU765_v2.g4106.t1"/>
    </source>
</evidence>
<dbReference type="Proteomes" id="UP000887576">
    <property type="component" value="Unplaced"/>
</dbReference>
<protein>
    <submittedName>
        <fullName evidence="2">Uncharacterized protein</fullName>
    </submittedName>
</protein>
<proteinExistence type="predicted"/>
<accession>A0AC34R7F2</accession>
<evidence type="ECO:0000313" key="1">
    <source>
        <dbReference type="Proteomes" id="UP000887576"/>
    </source>
</evidence>
<name>A0AC34R7F2_9BILA</name>
<sequence length="75" mass="8164">MVDRNNIYGIVIFVFSILNLILALSALIEAGINYGDMKDVYNTLSVADVSNPLGLTYPLSDFAHSENADLEKCAP</sequence>
<reference evidence="2" key="1">
    <citation type="submission" date="2022-11" db="UniProtKB">
        <authorList>
            <consortium name="WormBaseParasite"/>
        </authorList>
    </citation>
    <scope>IDENTIFICATION</scope>
</reference>